<reference evidence="2 3" key="1">
    <citation type="journal article" date="2015" name="Microbiome">
        <title>Genomic resolution of linkages in carbon, nitrogen, and sulfur cycling among widespread estuary sediment bacteria.</title>
        <authorList>
            <person name="Baker B.J."/>
            <person name="Lazar C.S."/>
            <person name="Teske A.P."/>
            <person name="Dick G.J."/>
        </authorList>
    </citation>
    <scope>NUCLEOTIDE SEQUENCE [LARGE SCALE GENOMIC DNA]</scope>
    <source>
        <strain evidence="2">DG_56</strain>
    </source>
</reference>
<feature type="transmembrane region" description="Helical" evidence="1">
    <location>
        <begin position="39"/>
        <end position="62"/>
    </location>
</feature>
<sequence length="74" mass="8207">MWRITWQTGLAYLIFGSVYLGAYQILATRDWSRLSIATLAATGVLGWALVVTGGIFLIFTAARRLLRTVISSRT</sequence>
<proteinExistence type="predicted"/>
<name>A0A0S7XLZ8_9BACT</name>
<comment type="caution">
    <text evidence="2">The sequence shown here is derived from an EMBL/GenBank/DDBJ whole genome shotgun (WGS) entry which is preliminary data.</text>
</comment>
<dbReference type="Proteomes" id="UP000052020">
    <property type="component" value="Unassembled WGS sequence"/>
</dbReference>
<organism evidence="2 3">
    <name type="scientific">candidate division KD3-62 bacterium DG_56</name>
    <dbReference type="NCBI Taxonomy" id="1704032"/>
    <lineage>
        <taxon>Bacteria</taxon>
        <taxon>candidate division KD3-62</taxon>
    </lineage>
</organism>
<evidence type="ECO:0000313" key="2">
    <source>
        <dbReference type="EMBL" id="KPJ63219.1"/>
    </source>
</evidence>
<keyword evidence="1" id="KW-0472">Membrane</keyword>
<evidence type="ECO:0000313" key="3">
    <source>
        <dbReference type="Proteomes" id="UP000052020"/>
    </source>
</evidence>
<keyword evidence="1" id="KW-0812">Transmembrane</keyword>
<dbReference type="AlphaFoldDB" id="A0A0S7XLZ8"/>
<evidence type="ECO:0000256" key="1">
    <source>
        <dbReference type="SAM" id="Phobius"/>
    </source>
</evidence>
<feature type="transmembrane region" description="Helical" evidence="1">
    <location>
        <begin position="9"/>
        <end position="27"/>
    </location>
</feature>
<dbReference type="EMBL" id="LIZY01000090">
    <property type="protein sequence ID" value="KPJ63219.1"/>
    <property type="molecule type" value="Genomic_DNA"/>
</dbReference>
<keyword evidence="1" id="KW-1133">Transmembrane helix</keyword>
<gene>
    <name evidence="2" type="ORF">AMK68_04095</name>
</gene>
<accession>A0A0S7XLZ8</accession>
<protein>
    <submittedName>
        <fullName evidence="2">Uncharacterized protein</fullName>
    </submittedName>
</protein>